<dbReference type="InterPro" id="IPR007344">
    <property type="entry name" value="GrpB/CoaE"/>
</dbReference>
<dbReference type="Pfam" id="PF04229">
    <property type="entry name" value="GrpB"/>
    <property type="match status" value="1"/>
</dbReference>
<dbReference type="RefSeq" id="WP_160497771.1">
    <property type="nucleotide sequence ID" value="NZ_WUBI01000001.1"/>
</dbReference>
<dbReference type="SUPFAM" id="SSF81301">
    <property type="entry name" value="Nucleotidyltransferase"/>
    <property type="match status" value="1"/>
</dbReference>
<evidence type="ECO:0008006" key="3">
    <source>
        <dbReference type="Google" id="ProtNLM"/>
    </source>
</evidence>
<gene>
    <name evidence="1" type="ORF">GRF59_11960</name>
</gene>
<dbReference type="Proteomes" id="UP000460318">
    <property type="component" value="Unassembled WGS sequence"/>
</dbReference>
<organism evidence="1 2">
    <name type="scientific">Paenibacillus dendrobii</name>
    <dbReference type="NCBI Taxonomy" id="2691084"/>
    <lineage>
        <taxon>Bacteria</taxon>
        <taxon>Bacillati</taxon>
        <taxon>Bacillota</taxon>
        <taxon>Bacilli</taxon>
        <taxon>Bacillales</taxon>
        <taxon>Paenibacillaceae</taxon>
        <taxon>Paenibacillus</taxon>
    </lineage>
</organism>
<sequence length="62" mass="7002">MVIDESIHLSPFKERWKDIYLIEEQILRTIFDPSVEFEHIGSTAIEGMVAKPSASRPATSSP</sequence>
<comment type="caution">
    <text evidence="1">The sequence shown here is derived from an EMBL/GenBank/DDBJ whole genome shotgun (WGS) entry which is preliminary data.</text>
</comment>
<evidence type="ECO:0000313" key="2">
    <source>
        <dbReference type="Proteomes" id="UP000460318"/>
    </source>
</evidence>
<dbReference type="EMBL" id="WUBI01000001">
    <property type="protein sequence ID" value="MWV44345.1"/>
    <property type="molecule type" value="Genomic_DNA"/>
</dbReference>
<dbReference type="Gene3D" id="3.30.460.10">
    <property type="entry name" value="Beta Polymerase, domain 2"/>
    <property type="match status" value="1"/>
</dbReference>
<accession>A0A7X3LHL7</accession>
<keyword evidence="2" id="KW-1185">Reference proteome</keyword>
<protein>
    <recommendedName>
        <fullName evidence="3">GrpB family protein</fullName>
    </recommendedName>
</protein>
<evidence type="ECO:0000313" key="1">
    <source>
        <dbReference type="EMBL" id="MWV44345.1"/>
    </source>
</evidence>
<dbReference type="AlphaFoldDB" id="A0A7X3LHL7"/>
<dbReference type="InterPro" id="IPR043519">
    <property type="entry name" value="NT_sf"/>
</dbReference>
<name>A0A7X3LHL7_9BACL</name>
<proteinExistence type="predicted"/>
<reference evidence="1 2" key="1">
    <citation type="submission" date="2019-12" db="EMBL/GenBank/DDBJ databases">
        <title>Paenibacillus sp. nov., an endophytic bacterium isolated from the stem of Dendrobium.</title>
        <authorList>
            <person name="Zhao R."/>
        </authorList>
    </citation>
    <scope>NUCLEOTIDE SEQUENCE [LARGE SCALE GENOMIC DNA]</scope>
    <source>
        <strain evidence="1 2">HJL G12</strain>
    </source>
</reference>